<dbReference type="RefSeq" id="WP_051594903.1">
    <property type="nucleotide sequence ID" value="NZ_AWFA01000029.1"/>
</dbReference>
<dbReference type="SUPFAM" id="SSF55729">
    <property type="entry name" value="Acyl-CoA N-acyltransferases (Nat)"/>
    <property type="match status" value="1"/>
</dbReference>
<proteinExistence type="predicted"/>
<dbReference type="AlphaFoldDB" id="A0A062U2E4"/>
<dbReference type="eggNOG" id="COG2153">
    <property type="taxonomic scope" value="Bacteria"/>
</dbReference>
<dbReference type="PROSITE" id="PS51186">
    <property type="entry name" value="GNAT"/>
    <property type="match status" value="1"/>
</dbReference>
<reference evidence="1 2" key="1">
    <citation type="submission" date="2013-04" db="EMBL/GenBank/DDBJ databases">
        <title>Hyphomonas sp. T24B3 Genome Sequencing.</title>
        <authorList>
            <person name="Lai Q."/>
            <person name="Shao Z."/>
        </authorList>
    </citation>
    <scope>NUCLEOTIDE SEQUENCE [LARGE SCALE GENOMIC DNA]</scope>
    <source>
        <strain evidence="1 2">T24B3</strain>
    </source>
</reference>
<evidence type="ECO:0000313" key="1">
    <source>
        <dbReference type="EMBL" id="RAN32588.1"/>
    </source>
</evidence>
<sequence length="210" mass="24212">MFTTHPDIGERALLRPAPPEAYDDYEVSVARTLEDLQQVVAIRSAVFLAEQDCPYDEEFDGNDLCATHFLLKRQGRPIGTLRVRWFADFAKLERIVLLPCDRGRPGLKVMLAHMFELVSRKGYRRMIGQIQARLWPVWSRTFKCELIPGRTPFWFSDYEYREIEISVPVHPNALTMTEDPYLIIRPEGAWDRPGVLDASVTRSNSKRSAA</sequence>
<dbReference type="InterPro" id="IPR000182">
    <property type="entry name" value="GNAT_dom"/>
</dbReference>
<dbReference type="STRING" id="1280941.HY2_14295"/>
<name>A0A062U2E4_9PROT</name>
<protein>
    <submittedName>
        <fullName evidence="1">Uncharacterized protein</fullName>
    </submittedName>
</protein>
<comment type="caution">
    <text evidence="1">The sequence shown here is derived from an EMBL/GenBank/DDBJ whole genome shotgun (WGS) entry which is preliminary data.</text>
</comment>
<dbReference type="InterPro" id="IPR016181">
    <property type="entry name" value="Acyl_CoA_acyltransferase"/>
</dbReference>
<dbReference type="Proteomes" id="UP000249123">
    <property type="component" value="Unassembled WGS sequence"/>
</dbReference>
<dbReference type="EMBL" id="AWFB01000031">
    <property type="protein sequence ID" value="RAN32588.1"/>
    <property type="molecule type" value="Genomic_DNA"/>
</dbReference>
<accession>A0A062U2E4</accession>
<gene>
    <name evidence="1" type="ORF">HY3_14775</name>
</gene>
<keyword evidence="2" id="KW-1185">Reference proteome</keyword>
<accession>A0A328JY35</accession>
<dbReference type="Gene3D" id="3.40.630.30">
    <property type="match status" value="1"/>
</dbReference>
<organism evidence="1 2">
    <name type="scientific">Hyphomonas pacifica</name>
    <dbReference type="NCBI Taxonomy" id="1280941"/>
    <lineage>
        <taxon>Bacteria</taxon>
        <taxon>Pseudomonadati</taxon>
        <taxon>Pseudomonadota</taxon>
        <taxon>Alphaproteobacteria</taxon>
        <taxon>Hyphomonadales</taxon>
        <taxon>Hyphomonadaceae</taxon>
        <taxon>Hyphomonas</taxon>
    </lineage>
</organism>
<evidence type="ECO:0000313" key="2">
    <source>
        <dbReference type="Proteomes" id="UP000249123"/>
    </source>
</evidence>
<dbReference type="GO" id="GO:0016747">
    <property type="term" value="F:acyltransferase activity, transferring groups other than amino-acyl groups"/>
    <property type="evidence" value="ECO:0007669"/>
    <property type="project" value="InterPro"/>
</dbReference>